<dbReference type="Gene3D" id="1.10.1220.10">
    <property type="entry name" value="Met repressor-like"/>
    <property type="match status" value="1"/>
</dbReference>
<name>A0A8S5VEM2_9CAUD</name>
<dbReference type="InterPro" id="IPR013321">
    <property type="entry name" value="Arc_rbn_hlx_hlx"/>
</dbReference>
<dbReference type="NCBIfam" id="NF041793">
    <property type="entry name" value="ORF56"/>
    <property type="match status" value="1"/>
</dbReference>
<dbReference type="EMBL" id="BK016250">
    <property type="protein sequence ID" value="DAG05128.1"/>
    <property type="molecule type" value="Genomic_DNA"/>
</dbReference>
<sequence length="57" mass="6485">MTENTNNAKAVQKRVGLTVFVTEEIRDKLLCIANAEDLSMSDVLRRAIKEYTDKVNE</sequence>
<organism evidence="1">
    <name type="scientific">Myoviridae sp. ctE3x18</name>
    <dbReference type="NCBI Taxonomy" id="2825059"/>
    <lineage>
        <taxon>Viruses</taxon>
        <taxon>Duplodnaviria</taxon>
        <taxon>Heunggongvirae</taxon>
        <taxon>Uroviricota</taxon>
        <taxon>Caudoviricetes</taxon>
    </lineage>
</organism>
<reference evidence="1" key="1">
    <citation type="journal article" date="2021" name="Proc. Natl. Acad. Sci. U.S.A.">
        <title>A Catalog of Tens of Thousands of Viruses from Human Metagenomes Reveals Hidden Associations with Chronic Diseases.</title>
        <authorList>
            <person name="Tisza M.J."/>
            <person name="Buck C.B."/>
        </authorList>
    </citation>
    <scope>NUCLEOTIDE SEQUENCE</scope>
    <source>
        <strain evidence="1">CtE3x18</strain>
    </source>
</reference>
<evidence type="ECO:0000313" key="1">
    <source>
        <dbReference type="EMBL" id="DAG05128.1"/>
    </source>
</evidence>
<dbReference type="GO" id="GO:0006355">
    <property type="term" value="P:regulation of DNA-templated transcription"/>
    <property type="evidence" value="ECO:0007669"/>
    <property type="project" value="InterPro"/>
</dbReference>
<accession>A0A8S5VEM2</accession>
<dbReference type="SUPFAM" id="SSF47598">
    <property type="entry name" value="Ribbon-helix-helix"/>
    <property type="match status" value="1"/>
</dbReference>
<dbReference type="InterPro" id="IPR010985">
    <property type="entry name" value="Ribbon_hlx_hlx"/>
</dbReference>
<protein>
    <submittedName>
        <fullName evidence="1">Repressor</fullName>
    </submittedName>
</protein>
<proteinExistence type="predicted"/>